<name>F0WF23_9STRA</name>
<sequence>MLTSVRVVWAQKIPFMEEAEFGHYPVMIYSRNMLSDVVLNGLQYINLLATS</sequence>
<dbReference type="EMBL" id="FR824124">
    <property type="protein sequence ID" value="CCA19805.1"/>
    <property type="molecule type" value="Genomic_DNA"/>
</dbReference>
<protein>
    <submittedName>
        <fullName evidence="1">AlNc14C79G5217 protein</fullName>
    </submittedName>
</protein>
<accession>F0WF23</accession>
<proteinExistence type="predicted"/>
<gene>
    <name evidence="1" type="primary">AlNc14C79G5217</name>
    <name evidence="1" type="ORF">ALNC14_059480</name>
</gene>
<organism evidence="1">
    <name type="scientific">Albugo laibachii Nc14</name>
    <dbReference type="NCBI Taxonomy" id="890382"/>
    <lineage>
        <taxon>Eukaryota</taxon>
        <taxon>Sar</taxon>
        <taxon>Stramenopiles</taxon>
        <taxon>Oomycota</taxon>
        <taxon>Peronosporomycetes</taxon>
        <taxon>Albuginales</taxon>
        <taxon>Albuginaceae</taxon>
        <taxon>Albugo</taxon>
    </lineage>
</organism>
<dbReference type="AlphaFoldDB" id="F0WF23"/>
<reference evidence="1" key="1">
    <citation type="journal article" date="2011" name="PLoS Biol.">
        <title>Gene gain and loss during evolution of obligate parasitism in the white rust pathogen of Arabidopsis thaliana.</title>
        <authorList>
            <person name="Kemen E."/>
            <person name="Gardiner A."/>
            <person name="Schultz-Larsen T."/>
            <person name="Kemen A.C."/>
            <person name="Balmuth A.L."/>
            <person name="Robert-Seilaniantz A."/>
            <person name="Bailey K."/>
            <person name="Holub E."/>
            <person name="Studholme D.J."/>
            <person name="Maclean D."/>
            <person name="Jones J.D."/>
        </authorList>
    </citation>
    <scope>NUCLEOTIDE SEQUENCE</scope>
</reference>
<evidence type="ECO:0000313" key="1">
    <source>
        <dbReference type="EMBL" id="CCA19805.1"/>
    </source>
</evidence>
<dbReference type="HOGENOM" id="CLU_3110363_0_0_1"/>
<reference evidence="1" key="2">
    <citation type="submission" date="2011-02" db="EMBL/GenBank/DDBJ databases">
        <authorList>
            <person name="MacLean D."/>
        </authorList>
    </citation>
    <scope>NUCLEOTIDE SEQUENCE</scope>
</reference>